<dbReference type="OrthoDB" id="201709at2759"/>
<organism evidence="1 2">
    <name type="scientific">Nezara viridula</name>
    <name type="common">Southern green stink bug</name>
    <name type="synonym">Cimex viridulus</name>
    <dbReference type="NCBI Taxonomy" id="85310"/>
    <lineage>
        <taxon>Eukaryota</taxon>
        <taxon>Metazoa</taxon>
        <taxon>Ecdysozoa</taxon>
        <taxon>Arthropoda</taxon>
        <taxon>Hexapoda</taxon>
        <taxon>Insecta</taxon>
        <taxon>Pterygota</taxon>
        <taxon>Neoptera</taxon>
        <taxon>Paraneoptera</taxon>
        <taxon>Hemiptera</taxon>
        <taxon>Heteroptera</taxon>
        <taxon>Panheteroptera</taxon>
        <taxon>Pentatomomorpha</taxon>
        <taxon>Pentatomoidea</taxon>
        <taxon>Pentatomidae</taxon>
        <taxon>Pentatominae</taxon>
        <taxon>Nezara</taxon>
    </lineage>
</organism>
<dbReference type="InterPro" id="IPR011989">
    <property type="entry name" value="ARM-like"/>
</dbReference>
<dbReference type="SUPFAM" id="SSF48371">
    <property type="entry name" value="ARM repeat"/>
    <property type="match status" value="1"/>
</dbReference>
<evidence type="ECO:0008006" key="3">
    <source>
        <dbReference type="Google" id="ProtNLM"/>
    </source>
</evidence>
<dbReference type="PANTHER" id="PTHR46263:SF1">
    <property type="entry name" value="ARMADILLO REPEAT-CONTAINING PROTEIN 7"/>
    <property type="match status" value="1"/>
</dbReference>
<evidence type="ECO:0000313" key="2">
    <source>
        <dbReference type="Proteomes" id="UP001152798"/>
    </source>
</evidence>
<dbReference type="Proteomes" id="UP001152798">
    <property type="component" value="Chromosome 5"/>
</dbReference>
<protein>
    <recommendedName>
        <fullName evidence="3">Armadillo repeat-containing protein 7</fullName>
    </recommendedName>
</protein>
<dbReference type="Gene3D" id="1.25.10.10">
    <property type="entry name" value="Leucine-rich Repeat Variant"/>
    <property type="match status" value="1"/>
</dbReference>
<dbReference type="EMBL" id="OV725081">
    <property type="protein sequence ID" value="CAH1403404.1"/>
    <property type="molecule type" value="Genomic_DNA"/>
</dbReference>
<gene>
    <name evidence="1" type="ORF">NEZAVI_LOCUS12016</name>
</gene>
<name>A0A9P0MSI4_NEZVI</name>
<proteinExistence type="predicted"/>
<evidence type="ECO:0000313" key="1">
    <source>
        <dbReference type="EMBL" id="CAH1403404.1"/>
    </source>
</evidence>
<dbReference type="AlphaFoldDB" id="A0A9P0MSI4"/>
<dbReference type="PANTHER" id="PTHR46263">
    <property type="entry name" value="ARMADILLO REPEAT-CONTAINING PROTEIN 7"/>
    <property type="match status" value="1"/>
</dbReference>
<keyword evidence="2" id="KW-1185">Reference proteome</keyword>
<accession>A0A9P0MSI4</accession>
<dbReference type="InterPro" id="IPR016024">
    <property type="entry name" value="ARM-type_fold"/>
</dbReference>
<reference evidence="1" key="1">
    <citation type="submission" date="2022-01" db="EMBL/GenBank/DDBJ databases">
        <authorList>
            <person name="King R."/>
        </authorList>
    </citation>
    <scope>NUCLEOTIDE SEQUENCE</scope>
</reference>
<dbReference type="InterPro" id="IPR042462">
    <property type="entry name" value="ARMC7"/>
</dbReference>
<sequence length="191" mass="21713">MFSTKEKLKSRTGKNSVGRYDFLKLLVDEFYKTKSRDAQEQVIANLANFAYDPINYEFIRKLHIIDVFLDEIGNTNDKITEFAIGGLCNLCLDPINKEYIINKRGVSIVAKCLFHRNEEILISAITTLIFLITPASKSELTCPEIVECITTHLRNPNKRIKNLANVYLETCCSKKQVAEAAHNVDLKLGKL</sequence>